<accession>A0AAV4S8I2</accession>
<name>A0AAV4S8I2_9ARAC</name>
<dbReference type="AlphaFoldDB" id="A0AAV4S8I2"/>
<keyword evidence="2" id="KW-1185">Reference proteome</keyword>
<organism evidence="1 2">
    <name type="scientific">Caerostris darwini</name>
    <dbReference type="NCBI Taxonomy" id="1538125"/>
    <lineage>
        <taxon>Eukaryota</taxon>
        <taxon>Metazoa</taxon>
        <taxon>Ecdysozoa</taxon>
        <taxon>Arthropoda</taxon>
        <taxon>Chelicerata</taxon>
        <taxon>Arachnida</taxon>
        <taxon>Araneae</taxon>
        <taxon>Araneomorphae</taxon>
        <taxon>Entelegynae</taxon>
        <taxon>Araneoidea</taxon>
        <taxon>Araneidae</taxon>
        <taxon>Caerostris</taxon>
    </lineage>
</organism>
<reference evidence="1 2" key="1">
    <citation type="submission" date="2021-06" db="EMBL/GenBank/DDBJ databases">
        <title>Caerostris darwini draft genome.</title>
        <authorList>
            <person name="Kono N."/>
            <person name="Arakawa K."/>
        </authorList>
    </citation>
    <scope>NUCLEOTIDE SEQUENCE [LARGE SCALE GENOMIC DNA]</scope>
</reference>
<comment type="caution">
    <text evidence="1">The sequence shown here is derived from an EMBL/GenBank/DDBJ whole genome shotgun (WGS) entry which is preliminary data.</text>
</comment>
<evidence type="ECO:0000313" key="2">
    <source>
        <dbReference type="Proteomes" id="UP001054837"/>
    </source>
</evidence>
<sequence>MSDMKQAQHNSECTNYKSVCLRVDRTLEVNHDRDYLVRGSEQHLPPRCPRADTCREKTAPCPRNLSTVSIIGRGIASPTVVLGRLDEVHLPVLEPHSLKYGVWKSKLQGLGGGLHGEKCLAFPSGPCIKFYSVLLKDRGANNQRIDKDERKCELFNFEHDHLSQRAPEPTNIPEGRNLCDKRLNRPFSTGSHLLLPLSLIPVPKLIMPGQCLILWPSNDRTL</sequence>
<proteinExistence type="predicted"/>
<gene>
    <name evidence="1" type="ORF">CDAR_533721</name>
</gene>
<dbReference type="Proteomes" id="UP001054837">
    <property type="component" value="Unassembled WGS sequence"/>
</dbReference>
<protein>
    <submittedName>
        <fullName evidence="1">Uncharacterized protein</fullName>
    </submittedName>
</protein>
<dbReference type="EMBL" id="BPLQ01007314">
    <property type="protein sequence ID" value="GIY29421.1"/>
    <property type="molecule type" value="Genomic_DNA"/>
</dbReference>
<evidence type="ECO:0000313" key="1">
    <source>
        <dbReference type="EMBL" id="GIY29421.1"/>
    </source>
</evidence>